<evidence type="ECO:0000256" key="4">
    <source>
        <dbReference type="ARBA" id="ARBA00022679"/>
    </source>
</evidence>
<feature type="domain" description="Histidine kinase/HSP90-like ATPase" evidence="10">
    <location>
        <begin position="292"/>
        <end position="381"/>
    </location>
</feature>
<keyword evidence="8" id="KW-0902">Two-component regulatory system</keyword>
<comment type="catalytic activity">
    <reaction evidence="1">
        <text>ATP + protein L-histidine = ADP + protein N-phospho-L-histidine.</text>
        <dbReference type="EC" id="2.7.13.3"/>
    </reaction>
</comment>
<gene>
    <name evidence="12" type="ORF">GCM10017771_97100</name>
</gene>
<dbReference type="EC" id="2.7.13.3" evidence="2"/>
<protein>
    <recommendedName>
        <fullName evidence="2">histidine kinase</fullName>
        <ecNumber evidence="2">2.7.13.3</ecNumber>
    </recommendedName>
</protein>
<dbReference type="Pfam" id="PF02518">
    <property type="entry name" value="HATPase_c"/>
    <property type="match status" value="1"/>
</dbReference>
<evidence type="ECO:0000313" key="13">
    <source>
        <dbReference type="Proteomes" id="UP000603227"/>
    </source>
</evidence>
<evidence type="ECO:0000256" key="2">
    <source>
        <dbReference type="ARBA" id="ARBA00012438"/>
    </source>
</evidence>
<dbReference type="CDD" id="cd16917">
    <property type="entry name" value="HATPase_UhpB-NarQ-NarX-like"/>
    <property type="match status" value="1"/>
</dbReference>
<dbReference type="GO" id="GO:0016020">
    <property type="term" value="C:membrane"/>
    <property type="evidence" value="ECO:0007669"/>
    <property type="project" value="InterPro"/>
</dbReference>
<keyword evidence="9" id="KW-0472">Membrane</keyword>
<accession>A0A919DSP2</accession>
<dbReference type="GO" id="GO:0046983">
    <property type="term" value="F:protein dimerization activity"/>
    <property type="evidence" value="ECO:0007669"/>
    <property type="project" value="InterPro"/>
</dbReference>
<sequence>MAVAGLAVVAASIDLGELLWLERTTARAVLLAVSAAVFALAVLWRRSRPVTALAVVGLGYLVTSAWPGDQVTPTPALAQAGVWVAAFSAIAAGTARLRLAAIATLGAFVAADACRVLWSAEAYDFGLVGLLYDTAVFGFMPVVVVAMADAARSRVQLAATQAEQAERLRELDARAAARDERLRLARELHDAVAGRLSAVAMRVTAVGHVHRDRHTPEGEALAEIGREVGAALGELRGALDSLRDDEAAADLVARPSLREVEALADQARRAGAAVDIVTTGEPSPLSHMVDLAAYRIVQEALMNVARHARPPRATVSLDYGRDRLCIRVDDEGAPQGGPRTSPTAGHGLIGMRERAALCGGSATAGPRPDGGWRVDATLPLPTGAAWHQ</sequence>
<dbReference type="InterPro" id="IPR003594">
    <property type="entry name" value="HATPase_dom"/>
</dbReference>
<evidence type="ECO:0000256" key="6">
    <source>
        <dbReference type="ARBA" id="ARBA00022777"/>
    </source>
</evidence>
<evidence type="ECO:0000256" key="5">
    <source>
        <dbReference type="ARBA" id="ARBA00022741"/>
    </source>
</evidence>
<dbReference type="InterPro" id="IPR050482">
    <property type="entry name" value="Sensor_HK_TwoCompSys"/>
</dbReference>
<feature type="transmembrane region" description="Helical" evidence="9">
    <location>
        <begin position="130"/>
        <end position="148"/>
    </location>
</feature>
<feature type="domain" description="Signal transduction histidine kinase subgroup 3 dimerisation and phosphoacceptor" evidence="11">
    <location>
        <begin position="180"/>
        <end position="245"/>
    </location>
</feature>
<dbReference type="GO" id="GO:0005524">
    <property type="term" value="F:ATP binding"/>
    <property type="evidence" value="ECO:0007669"/>
    <property type="project" value="UniProtKB-KW"/>
</dbReference>
<comment type="caution">
    <text evidence="12">The sequence shown here is derived from an EMBL/GenBank/DDBJ whole genome shotgun (WGS) entry which is preliminary data.</text>
</comment>
<dbReference type="GO" id="GO:0000155">
    <property type="term" value="F:phosphorelay sensor kinase activity"/>
    <property type="evidence" value="ECO:0007669"/>
    <property type="project" value="InterPro"/>
</dbReference>
<keyword evidence="9" id="KW-0812">Transmembrane</keyword>
<keyword evidence="6 12" id="KW-0418">Kinase</keyword>
<reference evidence="12" key="1">
    <citation type="journal article" date="2014" name="Int. J. Syst. Evol. Microbiol.">
        <title>Complete genome sequence of Corynebacterium casei LMG S-19264T (=DSM 44701T), isolated from a smear-ripened cheese.</title>
        <authorList>
            <consortium name="US DOE Joint Genome Institute (JGI-PGF)"/>
            <person name="Walter F."/>
            <person name="Albersmeier A."/>
            <person name="Kalinowski J."/>
            <person name="Ruckert C."/>
        </authorList>
    </citation>
    <scope>NUCLEOTIDE SEQUENCE</scope>
    <source>
        <strain evidence="12">CGMCC 4.7403</strain>
    </source>
</reference>
<dbReference type="InterPro" id="IPR011712">
    <property type="entry name" value="Sig_transdc_His_kin_sub3_dim/P"/>
</dbReference>
<evidence type="ECO:0000256" key="8">
    <source>
        <dbReference type="ARBA" id="ARBA00023012"/>
    </source>
</evidence>
<evidence type="ECO:0000256" key="9">
    <source>
        <dbReference type="SAM" id="Phobius"/>
    </source>
</evidence>
<dbReference type="PANTHER" id="PTHR24421">
    <property type="entry name" value="NITRATE/NITRITE SENSOR PROTEIN NARX-RELATED"/>
    <property type="match status" value="1"/>
</dbReference>
<evidence type="ECO:0000259" key="11">
    <source>
        <dbReference type="Pfam" id="PF07730"/>
    </source>
</evidence>
<name>A0A919DSP2_9ACTN</name>
<keyword evidence="4" id="KW-0808">Transferase</keyword>
<keyword evidence="5" id="KW-0547">Nucleotide-binding</keyword>
<evidence type="ECO:0000259" key="10">
    <source>
        <dbReference type="Pfam" id="PF02518"/>
    </source>
</evidence>
<organism evidence="12 13">
    <name type="scientific">Streptomyces capitiformicae</name>
    <dbReference type="NCBI Taxonomy" id="2014920"/>
    <lineage>
        <taxon>Bacteria</taxon>
        <taxon>Bacillati</taxon>
        <taxon>Actinomycetota</taxon>
        <taxon>Actinomycetes</taxon>
        <taxon>Kitasatosporales</taxon>
        <taxon>Streptomycetaceae</taxon>
        <taxon>Streptomyces</taxon>
    </lineage>
</organism>
<dbReference type="Gene3D" id="3.30.565.10">
    <property type="entry name" value="Histidine kinase-like ATPase, C-terminal domain"/>
    <property type="match status" value="1"/>
</dbReference>
<keyword evidence="3" id="KW-0597">Phosphoprotein</keyword>
<dbReference type="EMBL" id="BNAT01000099">
    <property type="protein sequence ID" value="GHE73373.1"/>
    <property type="molecule type" value="Genomic_DNA"/>
</dbReference>
<evidence type="ECO:0000313" key="12">
    <source>
        <dbReference type="EMBL" id="GHE73373.1"/>
    </source>
</evidence>
<evidence type="ECO:0000256" key="1">
    <source>
        <dbReference type="ARBA" id="ARBA00000085"/>
    </source>
</evidence>
<evidence type="ECO:0000256" key="7">
    <source>
        <dbReference type="ARBA" id="ARBA00022840"/>
    </source>
</evidence>
<reference evidence="12" key="2">
    <citation type="submission" date="2020-09" db="EMBL/GenBank/DDBJ databases">
        <authorList>
            <person name="Sun Q."/>
            <person name="Zhou Y."/>
        </authorList>
    </citation>
    <scope>NUCLEOTIDE SEQUENCE</scope>
    <source>
        <strain evidence="12">CGMCC 4.7403</strain>
    </source>
</reference>
<feature type="transmembrane region" description="Helical" evidence="9">
    <location>
        <begin position="25"/>
        <end position="43"/>
    </location>
</feature>
<dbReference type="AlphaFoldDB" id="A0A919DSP2"/>
<dbReference type="Gene3D" id="1.20.5.1930">
    <property type="match status" value="1"/>
</dbReference>
<proteinExistence type="predicted"/>
<dbReference type="InterPro" id="IPR036890">
    <property type="entry name" value="HATPase_C_sf"/>
</dbReference>
<keyword evidence="9" id="KW-1133">Transmembrane helix</keyword>
<feature type="transmembrane region" description="Helical" evidence="9">
    <location>
        <begin position="74"/>
        <end position="92"/>
    </location>
</feature>
<keyword evidence="7" id="KW-0067">ATP-binding</keyword>
<evidence type="ECO:0000256" key="3">
    <source>
        <dbReference type="ARBA" id="ARBA00022553"/>
    </source>
</evidence>
<dbReference type="Proteomes" id="UP000603227">
    <property type="component" value="Unassembled WGS sequence"/>
</dbReference>
<feature type="transmembrane region" description="Helical" evidence="9">
    <location>
        <begin position="50"/>
        <end position="68"/>
    </location>
</feature>
<dbReference type="PANTHER" id="PTHR24421:SF10">
    <property type="entry name" value="NITRATE_NITRITE SENSOR PROTEIN NARQ"/>
    <property type="match status" value="1"/>
</dbReference>
<keyword evidence="13" id="KW-1185">Reference proteome</keyword>
<dbReference type="SUPFAM" id="SSF55874">
    <property type="entry name" value="ATPase domain of HSP90 chaperone/DNA topoisomerase II/histidine kinase"/>
    <property type="match status" value="1"/>
</dbReference>
<dbReference type="Pfam" id="PF07730">
    <property type="entry name" value="HisKA_3"/>
    <property type="match status" value="1"/>
</dbReference>